<proteinExistence type="inferred from homology"/>
<dbReference type="AlphaFoldDB" id="A0AA39A482"/>
<dbReference type="InterPro" id="IPR000864">
    <property type="entry name" value="Prot_inh_pot1"/>
</dbReference>
<dbReference type="Proteomes" id="UP001168098">
    <property type="component" value="Unassembled WGS sequence"/>
</dbReference>
<dbReference type="EMBL" id="JARBHA010000005">
    <property type="protein sequence ID" value="KAJ9700592.1"/>
    <property type="molecule type" value="Genomic_DNA"/>
</dbReference>
<evidence type="ECO:0000313" key="4">
    <source>
        <dbReference type="EMBL" id="KAJ9700592.1"/>
    </source>
</evidence>
<dbReference type="InterPro" id="IPR036354">
    <property type="entry name" value="Prot_inh_pot1_sf"/>
</dbReference>
<keyword evidence="2" id="KW-0646">Protease inhibitor</keyword>
<dbReference type="Pfam" id="PF00280">
    <property type="entry name" value="potato_inhibit"/>
    <property type="match status" value="1"/>
</dbReference>
<name>A0AA39A482_VITRO</name>
<dbReference type="GO" id="GO:0009611">
    <property type="term" value="P:response to wounding"/>
    <property type="evidence" value="ECO:0007669"/>
    <property type="project" value="InterPro"/>
</dbReference>
<dbReference type="Gene3D" id="3.30.10.10">
    <property type="entry name" value="Trypsin Inhibitor V, subunit A"/>
    <property type="match status" value="1"/>
</dbReference>
<dbReference type="GO" id="GO:0004867">
    <property type="term" value="F:serine-type endopeptidase inhibitor activity"/>
    <property type="evidence" value="ECO:0007669"/>
    <property type="project" value="UniProtKB-KW"/>
</dbReference>
<keyword evidence="5" id="KW-1185">Reference proteome</keyword>
<evidence type="ECO:0000313" key="5">
    <source>
        <dbReference type="Proteomes" id="UP001168098"/>
    </source>
</evidence>
<organism evidence="4 5">
    <name type="scientific">Vitis rotundifolia</name>
    <name type="common">Muscadine grape</name>
    <dbReference type="NCBI Taxonomy" id="103349"/>
    <lineage>
        <taxon>Eukaryota</taxon>
        <taxon>Viridiplantae</taxon>
        <taxon>Streptophyta</taxon>
        <taxon>Embryophyta</taxon>
        <taxon>Tracheophyta</taxon>
        <taxon>Spermatophyta</taxon>
        <taxon>Magnoliopsida</taxon>
        <taxon>eudicotyledons</taxon>
        <taxon>Gunneridae</taxon>
        <taxon>Pentapetalae</taxon>
        <taxon>rosids</taxon>
        <taxon>Vitales</taxon>
        <taxon>Vitaceae</taxon>
        <taxon>Viteae</taxon>
        <taxon>Vitis</taxon>
    </lineage>
</organism>
<accession>A0AA39A482</accession>
<keyword evidence="3" id="KW-0722">Serine protease inhibitor</keyword>
<evidence type="ECO:0000256" key="3">
    <source>
        <dbReference type="ARBA" id="ARBA00022900"/>
    </source>
</evidence>
<comment type="similarity">
    <text evidence="1">Belongs to the protease inhibitor I13 (potato type I serine protease inhibitor) family.</text>
</comment>
<protein>
    <submittedName>
        <fullName evidence="4">Uncharacterized protein</fullName>
    </submittedName>
</protein>
<comment type="caution">
    <text evidence="4">The sequence shown here is derived from an EMBL/GenBank/DDBJ whole genome shotgun (WGS) entry which is preliminary data.</text>
</comment>
<dbReference type="SUPFAM" id="SSF54654">
    <property type="entry name" value="CI-2 family of serine protease inhibitors"/>
    <property type="match status" value="1"/>
</dbReference>
<gene>
    <name evidence="4" type="ORF">PVL29_006075</name>
</gene>
<evidence type="ECO:0000256" key="2">
    <source>
        <dbReference type="ARBA" id="ARBA00022690"/>
    </source>
</evidence>
<dbReference type="PANTHER" id="PTHR33091:SF110">
    <property type="entry name" value="GLU S.GRISEUS PROTEASE INHIBITOR-LIKE"/>
    <property type="match status" value="1"/>
</dbReference>
<reference evidence="4 5" key="1">
    <citation type="journal article" date="2023" name="BMC Biotechnol.">
        <title>Vitis rotundifolia cv Carlos genome sequencing.</title>
        <authorList>
            <person name="Huff M."/>
            <person name="Hulse-Kemp A."/>
            <person name="Scheffler B."/>
            <person name="Youngblood R."/>
            <person name="Simpson S."/>
            <person name="Babiker E."/>
            <person name="Staton M."/>
        </authorList>
    </citation>
    <scope>NUCLEOTIDE SEQUENCE [LARGE SCALE GENOMIC DNA]</scope>
    <source>
        <tissue evidence="4">Leaf</tissue>
    </source>
</reference>
<evidence type="ECO:0000256" key="1">
    <source>
        <dbReference type="ARBA" id="ARBA00008210"/>
    </source>
</evidence>
<sequence length="112" mass="12474">MAFECRGKTSWPELLGVQKAVAKATVERENPYVTDVEIVLEGTIVPADLVPVCTRVRIWVDESGIVTRVPVVGQDCKRLVFNYLFLYCKCCSFMKGCSTNLSGVAIYTLHLL</sequence>
<dbReference type="PANTHER" id="PTHR33091">
    <property type="entry name" value="PROTEIN, PUTATIVE, EXPRESSED-RELATED"/>
    <property type="match status" value="1"/>
</dbReference>